<organism evidence="3 4">
    <name type="scientific">Palleronia aestuarii</name>
    <dbReference type="NCBI Taxonomy" id="568105"/>
    <lineage>
        <taxon>Bacteria</taxon>
        <taxon>Pseudomonadati</taxon>
        <taxon>Pseudomonadota</taxon>
        <taxon>Alphaproteobacteria</taxon>
        <taxon>Rhodobacterales</taxon>
        <taxon>Roseobacteraceae</taxon>
        <taxon>Palleronia</taxon>
    </lineage>
</organism>
<keyword evidence="2" id="KW-0812">Transmembrane</keyword>
<keyword evidence="4" id="KW-1185">Reference proteome</keyword>
<evidence type="ECO:0000313" key="3">
    <source>
        <dbReference type="EMBL" id="PZX11408.1"/>
    </source>
</evidence>
<evidence type="ECO:0000256" key="1">
    <source>
        <dbReference type="SAM" id="Coils"/>
    </source>
</evidence>
<evidence type="ECO:0000256" key="2">
    <source>
        <dbReference type="SAM" id="Phobius"/>
    </source>
</evidence>
<feature type="transmembrane region" description="Helical" evidence="2">
    <location>
        <begin position="6"/>
        <end position="28"/>
    </location>
</feature>
<evidence type="ECO:0000313" key="4">
    <source>
        <dbReference type="Proteomes" id="UP000248916"/>
    </source>
</evidence>
<keyword evidence="2" id="KW-0472">Membrane</keyword>
<protein>
    <submittedName>
        <fullName evidence="3">Uncharacterized protein</fullName>
    </submittedName>
</protein>
<dbReference type="Proteomes" id="UP000248916">
    <property type="component" value="Unassembled WGS sequence"/>
</dbReference>
<reference evidence="3 4" key="1">
    <citation type="submission" date="2018-06" db="EMBL/GenBank/DDBJ databases">
        <title>Genomic Encyclopedia of Archaeal and Bacterial Type Strains, Phase II (KMG-II): from individual species to whole genera.</title>
        <authorList>
            <person name="Goeker M."/>
        </authorList>
    </citation>
    <scope>NUCLEOTIDE SEQUENCE [LARGE SCALE GENOMIC DNA]</scope>
    <source>
        <strain evidence="3 4">DSM 22009</strain>
    </source>
</reference>
<proteinExistence type="predicted"/>
<feature type="coiled-coil region" evidence="1">
    <location>
        <begin position="60"/>
        <end position="101"/>
    </location>
</feature>
<dbReference type="SUPFAM" id="SSF46579">
    <property type="entry name" value="Prefoldin"/>
    <property type="match status" value="1"/>
</dbReference>
<gene>
    <name evidence="3" type="ORF">LX81_03913</name>
</gene>
<dbReference type="AlphaFoldDB" id="A0A2W7MTU2"/>
<dbReference type="EMBL" id="QKZL01000031">
    <property type="protein sequence ID" value="PZX11408.1"/>
    <property type="molecule type" value="Genomic_DNA"/>
</dbReference>
<keyword evidence="2" id="KW-1133">Transmembrane helix</keyword>
<comment type="caution">
    <text evidence="3">The sequence shown here is derived from an EMBL/GenBank/DDBJ whole genome shotgun (WGS) entry which is preliminary data.</text>
</comment>
<dbReference type="RefSeq" id="WP_111538916.1">
    <property type="nucleotide sequence ID" value="NZ_QKZL01000031.1"/>
</dbReference>
<sequence length="102" mass="11813">MSRQDFIIATAIVLFAAFALGWFANWLVHRLTRVSRADLAELNRLTQVTNDAEATRDQAIVYLQKREAEMEHELKQAEADLRDAREEIADLRRHIDHLEGRA</sequence>
<accession>A0A2W7MTU2</accession>
<name>A0A2W7MTU2_9RHOB</name>
<dbReference type="OrthoDB" id="7870250at2"/>
<keyword evidence="1" id="KW-0175">Coiled coil</keyword>